<dbReference type="InterPro" id="IPR052558">
    <property type="entry name" value="Siderophore_Hydrolase_D"/>
</dbReference>
<name>A0A2U9T163_9GAMM</name>
<dbReference type="PANTHER" id="PTHR40841">
    <property type="entry name" value="SIDEROPHORE TRIACETYLFUSARININE C ESTERASE"/>
    <property type="match status" value="1"/>
</dbReference>
<evidence type="ECO:0000313" key="5">
    <source>
        <dbReference type="Proteomes" id="UP000249447"/>
    </source>
</evidence>
<reference evidence="4 5" key="1">
    <citation type="submission" date="2018-05" db="EMBL/GenBank/DDBJ databases">
        <title>The complete genome of Lysobacter maris HZ9B, a marine bacterium antagonistic against terrestrial plant pathogens.</title>
        <authorList>
            <person name="Zhang X.-Q."/>
        </authorList>
    </citation>
    <scope>NUCLEOTIDE SEQUENCE [LARGE SCALE GENOMIC DNA]</scope>
    <source>
        <strain evidence="4 5">HZ9B</strain>
    </source>
</reference>
<keyword evidence="5" id="KW-1185">Reference proteome</keyword>
<evidence type="ECO:0000313" key="4">
    <source>
        <dbReference type="EMBL" id="AWV06173.1"/>
    </source>
</evidence>
<dbReference type="AlphaFoldDB" id="A0A2U9T163"/>
<dbReference type="KEGG" id="lmb:C9I47_0449"/>
<dbReference type="OrthoDB" id="9784036at2"/>
<sequence>MRLRASALTALLGLAMTPALLATAPSARAGEPAPAPAQPLAIGETFVIDSEVLGEARRINVYRPDVDGDKPLPVLYMPDGGIGEDFLHIAGLVQIGSMNGTMHPVMLVGIENTDRRRDMTGPSRIPADREIAPRLGGSAAFREFIADELMPRIGDRYAVNGETAIIGESLAGLFVVESLAEAPELFDIWIAIDPSLWWNGGHLVEAVPARLREREPVATERLFLASSDETGIATPTAALAGALSDVAGIGVEYAPMPDEHHHTIYHPAALAALRKAFAPPPLD</sequence>
<dbReference type="InterPro" id="IPR029058">
    <property type="entry name" value="AB_hydrolase_fold"/>
</dbReference>
<feature type="signal peptide" evidence="3">
    <location>
        <begin position="1"/>
        <end position="29"/>
    </location>
</feature>
<protein>
    <recommendedName>
        <fullName evidence="6">Esterase</fullName>
    </recommendedName>
</protein>
<feature type="chain" id="PRO_5016161608" description="Esterase" evidence="3">
    <location>
        <begin position="30"/>
        <end position="283"/>
    </location>
</feature>
<dbReference type="Pfam" id="PF00756">
    <property type="entry name" value="Esterase"/>
    <property type="match status" value="1"/>
</dbReference>
<dbReference type="PANTHER" id="PTHR40841:SF2">
    <property type="entry name" value="SIDEROPHORE-DEGRADING ESTERASE (EUROFUNG)"/>
    <property type="match status" value="1"/>
</dbReference>
<dbReference type="EMBL" id="CP029843">
    <property type="protein sequence ID" value="AWV06173.1"/>
    <property type="molecule type" value="Genomic_DNA"/>
</dbReference>
<dbReference type="Gene3D" id="3.40.50.1820">
    <property type="entry name" value="alpha/beta hydrolase"/>
    <property type="match status" value="1"/>
</dbReference>
<proteinExistence type="inferred from homology"/>
<evidence type="ECO:0008006" key="6">
    <source>
        <dbReference type="Google" id="ProtNLM"/>
    </source>
</evidence>
<accession>A0A2U9T163</accession>
<evidence type="ECO:0000256" key="1">
    <source>
        <dbReference type="ARBA" id="ARBA00005622"/>
    </source>
</evidence>
<dbReference type="GO" id="GO:0016788">
    <property type="term" value="F:hydrolase activity, acting on ester bonds"/>
    <property type="evidence" value="ECO:0007669"/>
    <property type="project" value="TreeGrafter"/>
</dbReference>
<evidence type="ECO:0000256" key="3">
    <source>
        <dbReference type="SAM" id="SignalP"/>
    </source>
</evidence>
<dbReference type="SUPFAM" id="SSF53474">
    <property type="entry name" value="alpha/beta-Hydrolases"/>
    <property type="match status" value="1"/>
</dbReference>
<dbReference type="Proteomes" id="UP000249447">
    <property type="component" value="Chromosome"/>
</dbReference>
<organism evidence="4 5">
    <name type="scientific">Marilutibacter maris</name>
    <dbReference type="NCBI Taxonomy" id="1605891"/>
    <lineage>
        <taxon>Bacteria</taxon>
        <taxon>Pseudomonadati</taxon>
        <taxon>Pseudomonadota</taxon>
        <taxon>Gammaproteobacteria</taxon>
        <taxon>Lysobacterales</taxon>
        <taxon>Lysobacteraceae</taxon>
        <taxon>Marilutibacter</taxon>
    </lineage>
</organism>
<comment type="similarity">
    <text evidence="1">Belongs to the esterase D family.</text>
</comment>
<keyword evidence="2" id="KW-0378">Hydrolase</keyword>
<dbReference type="InterPro" id="IPR000801">
    <property type="entry name" value="Esterase-like"/>
</dbReference>
<gene>
    <name evidence="4" type="ORF">C9I47_0449</name>
</gene>
<dbReference type="RefSeq" id="WP_111265352.1">
    <property type="nucleotide sequence ID" value="NZ_CP029843.1"/>
</dbReference>
<keyword evidence="3" id="KW-0732">Signal</keyword>
<evidence type="ECO:0000256" key="2">
    <source>
        <dbReference type="ARBA" id="ARBA00022801"/>
    </source>
</evidence>